<gene>
    <name evidence="1" type="ORF">AA957_13550</name>
</gene>
<dbReference type="KEGG" id="ptv:AA957_13550"/>
<dbReference type="CDD" id="cd01646">
    <property type="entry name" value="RT_Bac_retron_I"/>
    <property type="match status" value="1"/>
</dbReference>
<proteinExistence type="predicted"/>
<sequence length="343" mass="38049">MDKELQACQNGQTKGIAIGPDTSLGIAEILLGVIDENLNASCNILGGVRFIDDIELSFSTLSDAEGALIVLESQLYEFELQLNGNKTSIIELPGEIESAYVSKLRVMLPSTFEANTWEWIDYFNRAFELAKRHPSDGVLRYSVAALQDIRIESEVWDLVQSLLWQCIALDSGCLRLVLDIILINCDRSGHEIDRGIASRAIDALVLVSAPVGHGSEVVWSIWAAMVLEVPLADAAQNLIARMDDGCVAAAAMLAKSQGVFHNDFYSELWASWLVDDCFIQEHWLFAYECYRRNWLPEVVAHTNIERDSAANYLKNMGVTFLADSAAVNYVPPYLNLHGIDGVY</sequence>
<dbReference type="Proteomes" id="UP000036608">
    <property type="component" value="Chromosome"/>
</dbReference>
<protein>
    <recommendedName>
        <fullName evidence="3">Reverse transcriptase domain-containing protein</fullName>
    </recommendedName>
</protein>
<evidence type="ECO:0008006" key="3">
    <source>
        <dbReference type="Google" id="ProtNLM"/>
    </source>
</evidence>
<reference evidence="2" key="2">
    <citation type="submission" date="2015-05" db="EMBL/GenBank/DDBJ databases">
        <authorList>
            <person name="Swarnkar M.K."/>
            <person name="Vyas P."/>
            <person name="Rahi P."/>
            <person name="Thakur R."/>
            <person name="Thakur N."/>
            <person name="Singh A.K."/>
            <person name="Gulati A."/>
        </authorList>
    </citation>
    <scope>NUCLEOTIDE SEQUENCE [LARGE SCALE GENOMIC DNA]</scope>
    <source>
        <strain evidence="2">745</strain>
    </source>
</reference>
<organism evidence="1 2">
    <name type="scientific">Pseudomonas trivialis</name>
    <dbReference type="NCBI Taxonomy" id="200450"/>
    <lineage>
        <taxon>Bacteria</taxon>
        <taxon>Pseudomonadati</taxon>
        <taxon>Pseudomonadota</taxon>
        <taxon>Gammaproteobacteria</taxon>
        <taxon>Pseudomonadales</taxon>
        <taxon>Pseudomonadaceae</taxon>
        <taxon>Pseudomonas</taxon>
    </lineage>
</organism>
<dbReference type="EMBL" id="CP011507">
    <property type="protein sequence ID" value="AKS07094.1"/>
    <property type="molecule type" value="Genomic_DNA"/>
</dbReference>
<accession>A0A0H5A7T0</accession>
<reference evidence="1 2" key="1">
    <citation type="journal article" date="2015" name="Genome Announc.">
        <title>Complete Genome Sequence of the Rhizobacterium Pseudomonas trivialis Strain IHBB745 with Multiple Plant Growth-Promoting Activities and Tolerance to Desiccation and Alkalinity.</title>
        <authorList>
            <person name="Gulati A."/>
            <person name="Swarnkar M.K."/>
            <person name="Vyas P."/>
            <person name="Rahi P."/>
            <person name="Thakur R."/>
            <person name="Thakur N."/>
            <person name="Singh A.K."/>
        </authorList>
    </citation>
    <scope>NUCLEOTIDE SEQUENCE [LARGE SCALE GENOMIC DNA]</scope>
    <source>
        <strain evidence="2">745</strain>
    </source>
</reference>
<name>A0A0H5A7T0_9PSED</name>
<dbReference type="AlphaFoldDB" id="A0A0H5A7T0"/>
<evidence type="ECO:0000313" key="2">
    <source>
        <dbReference type="Proteomes" id="UP000036608"/>
    </source>
</evidence>
<dbReference type="PATRIC" id="fig|200450.3.peg.2795"/>
<evidence type="ECO:0000313" key="1">
    <source>
        <dbReference type="EMBL" id="AKS07094.1"/>
    </source>
</evidence>